<dbReference type="Proteomes" id="UP000886780">
    <property type="component" value="Unassembled WGS sequence"/>
</dbReference>
<dbReference type="Pfam" id="PF09578">
    <property type="entry name" value="Spore_YabQ"/>
    <property type="match status" value="1"/>
</dbReference>
<dbReference type="EMBL" id="DXEU01000167">
    <property type="protein sequence ID" value="HIX52982.1"/>
    <property type="molecule type" value="Genomic_DNA"/>
</dbReference>
<keyword evidence="1" id="KW-0472">Membrane</keyword>
<feature type="transmembrane region" description="Helical" evidence="1">
    <location>
        <begin position="37"/>
        <end position="59"/>
    </location>
</feature>
<feature type="transmembrane region" description="Helical" evidence="1">
    <location>
        <begin position="6"/>
        <end position="25"/>
    </location>
</feature>
<name>A0A9D1W6Z3_9FIRM</name>
<proteinExistence type="predicted"/>
<dbReference type="InterPro" id="IPR019074">
    <property type="entry name" value="YabQ"/>
</dbReference>
<reference evidence="2" key="1">
    <citation type="journal article" date="2021" name="PeerJ">
        <title>Extensive microbial diversity within the chicken gut microbiome revealed by metagenomics and culture.</title>
        <authorList>
            <person name="Gilroy R."/>
            <person name="Ravi A."/>
            <person name="Getino M."/>
            <person name="Pursley I."/>
            <person name="Horton D.L."/>
            <person name="Alikhan N.F."/>
            <person name="Baker D."/>
            <person name="Gharbi K."/>
            <person name="Hall N."/>
            <person name="Watson M."/>
            <person name="Adriaenssens E.M."/>
            <person name="Foster-Nyarko E."/>
            <person name="Jarju S."/>
            <person name="Secka A."/>
            <person name="Antonio M."/>
            <person name="Oren A."/>
            <person name="Chaudhuri R.R."/>
            <person name="La Ragione R."/>
            <person name="Hildebrand F."/>
            <person name="Pallen M.J."/>
        </authorList>
    </citation>
    <scope>NUCLEOTIDE SEQUENCE</scope>
    <source>
        <strain evidence="2">ChiGjej4B4-12881</strain>
    </source>
</reference>
<keyword evidence="1" id="KW-0812">Transmembrane</keyword>
<evidence type="ECO:0000256" key="1">
    <source>
        <dbReference type="SAM" id="Phobius"/>
    </source>
</evidence>
<gene>
    <name evidence="2" type="ORF">IAA28_09280</name>
</gene>
<protein>
    <submittedName>
        <fullName evidence="2">Spore cortex biosynthesis protein YabQ</fullName>
    </submittedName>
</protein>
<comment type="caution">
    <text evidence="2">The sequence shown here is derived from an EMBL/GenBank/DDBJ whole genome shotgun (WGS) entry which is preliminary data.</text>
</comment>
<sequence>MIEELYLAGAGFAAGLRLMAVYGGLRILRLFVPHHPFLAGAEDFAYWIFSGFTVFGLLYRGNGGIVRGYVIAATAAGMLLADKLVVRNVLRVLQKWKKSLKMKFNKQKKLVSK</sequence>
<evidence type="ECO:0000313" key="3">
    <source>
        <dbReference type="Proteomes" id="UP000886780"/>
    </source>
</evidence>
<dbReference type="NCBIfam" id="TIGR02893">
    <property type="entry name" value="spore_yabQ"/>
    <property type="match status" value="1"/>
</dbReference>
<dbReference type="AlphaFoldDB" id="A0A9D1W6Z3"/>
<keyword evidence="1" id="KW-1133">Transmembrane helix</keyword>
<accession>A0A9D1W6Z3</accession>
<reference evidence="2" key="2">
    <citation type="submission" date="2021-04" db="EMBL/GenBank/DDBJ databases">
        <authorList>
            <person name="Gilroy R."/>
        </authorList>
    </citation>
    <scope>NUCLEOTIDE SEQUENCE</scope>
    <source>
        <strain evidence="2">ChiGjej4B4-12881</strain>
    </source>
</reference>
<organism evidence="2 3">
    <name type="scientific">Candidatus Lachnoclostridium stercoripullorum</name>
    <dbReference type="NCBI Taxonomy" id="2838635"/>
    <lineage>
        <taxon>Bacteria</taxon>
        <taxon>Bacillati</taxon>
        <taxon>Bacillota</taxon>
        <taxon>Clostridia</taxon>
        <taxon>Lachnospirales</taxon>
        <taxon>Lachnospiraceae</taxon>
    </lineage>
</organism>
<evidence type="ECO:0000313" key="2">
    <source>
        <dbReference type="EMBL" id="HIX52982.1"/>
    </source>
</evidence>